<evidence type="ECO:0000256" key="1">
    <source>
        <dbReference type="ARBA" id="ARBA00007613"/>
    </source>
</evidence>
<proteinExistence type="inferred from homology"/>
<dbReference type="InterPro" id="IPR003423">
    <property type="entry name" value="OMP_efflux"/>
</dbReference>
<dbReference type="OrthoDB" id="7616531at2"/>
<dbReference type="AlphaFoldDB" id="A0A502CJE4"/>
<comment type="similarity">
    <text evidence="1">Belongs to the outer membrane factor (OMF) (TC 1.B.17) family.</text>
</comment>
<protein>
    <submittedName>
        <fullName evidence="3">TolC family protein</fullName>
    </submittedName>
</protein>
<dbReference type="Proteomes" id="UP000318413">
    <property type="component" value="Unassembled WGS sequence"/>
</dbReference>
<sequence length="468" mass="50306">MRLSRILPHSSSDTRNPSSRPLPAAPGTPLFRSRIQSVLIQFVAPYSATTALLRVTPTQMIRVAAGVAMLLTAPSATAQRLTFGQALDVAAASSPRVDAREATTAGARRTAVAADQLPDPKLDLNFNDVRLTQAERDPPFPNTYIRQTVGVRQDIPNAKKRHARAERASADIVAAEAGEAVATRNVRIGAALAWIDLYYAERRLDILKKLAVQIDDLTQTIGARLTSGSATAAQAFDPQILKAQLSDRQSERQAAIDKARAQLIRWTGVADPEIAGQAPSPAIDAERLRAGVATLPDLRAADASIAQSEADIALARAQKNPDISVTASLARRQPQFGTFASVGVSIDLPLFAKKRQDPRIDASVRAAQAARLDRADAERAALGALSSDLADHRMYREKFEHARDLIVPLSRQRALAAQDSYAAGRIDLGSALSETVALANAEIDLLDREAALERDAVRIMLVNTGDVR</sequence>
<dbReference type="Pfam" id="PF02321">
    <property type="entry name" value="OEP"/>
    <property type="match status" value="1"/>
</dbReference>
<dbReference type="Gene3D" id="1.20.1600.10">
    <property type="entry name" value="Outer membrane efflux proteins (OEP)"/>
    <property type="match status" value="1"/>
</dbReference>
<comment type="caution">
    <text evidence="3">The sequence shown here is derived from an EMBL/GenBank/DDBJ whole genome shotgun (WGS) entry which is preliminary data.</text>
</comment>
<dbReference type="EMBL" id="RCZK01000005">
    <property type="protein sequence ID" value="TPG12764.1"/>
    <property type="molecule type" value="Genomic_DNA"/>
</dbReference>
<feature type="region of interest" description="Disordered" evidence="2">
    <location>
        <begin position="1"/>
        <end position="27"/>
    </location>
</feature>
<dbReference type="SUPFAM" id="SSF56954">
    <property type="entry name" value="Outer membrane efflux proteins (OEP)"/>
    <property type="match status" value="1"/>
</dbReference>
<dbReference type="PANTHER" id="PTHR30203:SF24">
    <property type="entry name" value="BLR4935 PROTEIN"/>
    <property type="match status" value="1"/>
</dbReference>
<dbReference type="GO" id="GO:0015562">
    <property type="term" value="F:efflux transmembrane transporter activity"/>
    <property type="evidence" value="ECO:0007669"/>
    <property type="project" value="InterPro"/>
</dbReference>
<feature type="compositionally biased region" description="Polar residues" evidence="2">
    <location>
        <begin position="9"/>
        <end position="19"/>
    </location>
</feature>
<evidence type="ECO:0000313" key="3">
    <source>
        <dbReference type="EMBL" id="TPG12764.1"/>
    </source>
</evidence>
<evidence type="ECO:0000256" key="2">
    <source>
        <dbReference type="SAM" id="MobiDB-lite"/>
    </source>
</evidence>
<name>A0A502CJE4_9SPHN</name>
<organism evidence="3 4">
    <name type="scientific">Sphingomonas oligophenolica</name>
    <dbReference type="NCBI Taxonomy" id="301154"/>
    <lineage>
        <taxon>Bacteria</taxon>
        <taxon>Pseudomonadati</taxon>
        <taxon>Pseudomonadota</taxon>
        <taxon>Alphaproteobacteria</taxon>
        <taxon>Sphingomonadales</taxon>
        <taxon>Sphingomonadaceae</taxon>
        <taxon>Sphingomonas</taxon>
    </lineage>
</organism>
<dbReference type="PANTHER" id="PTHR30203">
    <property type="entry name" value="OUTER MEMBRANE CATION EFFLUX PROTEIN"/>
    <property type="match status" value="1"/>
</dbReference>
<accession>A0A502CJE4</accession>
<evidence type="ECO:0000313" key="4">
    <source>
        <dbReference type="Proteomes" id="UP000318413"/>
    </source>
</evidence>
<gene>
    <name evidence="3" type="ORF">EAH84_08340</name>
</gene>
<keyword evidence="4" id="KW-1185">Reference proteome</keyword>
<dbReference type="InterPro" id="IPR010131">
    <property type="entry name" value="MdtP/NodT-like"/>
</dbReference>
<reference evidence="3 4" key="1">
    <citation type="journal article" date="2019" name="Environ. Microbiol.">
        <title>Species interactions and distinct microbial communities in high Arctic permafrost affected cryosols are associated with the CH4 and CO2 gas fluxes.</title>
        <authorList>
            <person name="Altshuler I."/>
            <person name="Hamel J."/>
            <person name="Turney S."/>
            <person name="Magnuson E."/>
            <person name="Levesque R."/>
            <person name="Greer C."/>
            <person name="Whyte L.G."/>
        </authorList>
    </citation>
    <scope>NUCLEOTIDE SEQUENCE [LARGE SCALE GENOMIC DNA]</scope>
    <source>
        <strain evidence="3 4">S5.1</strain>
    </source>
</reference>